<keyword evidence="2" id="KW-0812">Transmembrane</keyword>
<dbReference type="Proteomes" id="UP000054566">
    <property type="component" value="Unassembled WGS sequence"/>
</dbReference>
<sequence length="348" mass="38730">MKLHYSKILLFFFPLNILVASSSYVYSKNKPSITSHHTPITTSRVLSECDTESSIYDNDEEMKSVKENFDRHTSQRFDKYEERMKGKRQKRKEQRDKNVQEIIEKDRKDKSFAEKVEKCCLKCGCGLGGVAASVGIIGPIAVNEWAKAALLAAKSSAIAEGAAAGVAAGEAAGKKAVILALQHFKLDNLFPEIYNAIVKIRHYADVKNFSVAIVEEYSLKCQSLDYKFTIHPKCRTFEYYIGMRTLDSTTVEPAGQFVPETLDSVVGDVTQGANAKAAEVAAAKTAEFKIANVGAVESTYGSCQTAIIASVVAILIIVLIMVIIYLILRYRRKRKMNKKQQYTKLLNQ</sequence>
<feature type="transmembrane region" description="Helical" evidence="2">
    <location>
        <begin position="306"/>
        <end position="328"/>
    </location>
</feature>
<protein>
    <submittedName>
        <fullName evidence="4">Rifin</fullName>
    </submittedName>
</protein>
<organism evidence="4 5">
    <name type="scientific">Plasmodium falciparum RAJ116</name>
    <dbReference type="NCBI Taxonomy" id="580058"/>
    <lineage>
        <taxon>Eukaryota</taxon>
        <taxon>Sar</taxon>
        <taxon>Alveolata</taxon>
        <taxon>Apicomplexa</taxon>
        <taxon>Aconoidasida</taxon>
        <taxon>Haemosporida</taxon>
        <taxon>Plasmodiidae</taxon>
        <taxon>Plasmodium</taxon>
        <taxon>Plasmodium (Laverania)</taxon>
    </lineage>
</organism>
<feature type="signal peptide" evidence="3">
    <location>
        <begin position="1"/>
        <end position="22"/>
    </location>
</feature>
<dbReference type="AlphaFoldDB" id="A0A0L0CS76"/>
<evidence type="ECO:0000313" key="5">
    <source>
        <dbReference type="Proteomes" id="UP000054566"/>
    </source>
</evidence>
<evidence type="ECO:0000256" key="1">
    <source>
        <dbReference type="SAM" id="MobiDB-lite"/>
    </source>
</evidence>
<gene>
    <name evidence="4" type="ORF">PFLG_00087</name>
</gene>
<dbReference type="EMBL" id="GG663766">
    <property type="protein sequence ID" value="KNC35086.1"/>
    <property type="molecule type" value="Genomic_DNA"/>
</dbReference>
<keyword evidence="3" id="KW-0732">Signal</keyword>
<name>A0A0L0CS76_PLAFA</name>
<reference evidence="5" key="1">
    <citation type="submission" date="2015-07" db="EMBL/GenBank/DDBJ databases">
        <title>Annotation of Plasmodium falciparum RAJ116.</title>
        <authorList>
            <consortium name="The Broad Institute Genome Sequencing Platform"/>
            <person name="Volkman S.K."/>
            <person name="Neafsey D.E."/>
            <person name="Dash A.P."/>
            <person name="Chitnis C.E."/>
            <person name="Hartl D.L."/>
            <person name="Young S.K."/>
            <person name="Zeng Q."/>
            <person name="Koehrsen M."/>
            <person name="Alvarado L."/>
            <person name="Berlin A."/>
            <person name="Borenstein D."/>
            <person name="Chapman S.B."/>
            <person name="Chen Z."/>
            <person name="Engels R."/>
            <person name="Freedman E."/>
            <person name="Gellesch M."/>
            <person name="Goldberg J."/>
            <person name="Griggs A."/>
            <person name="Gujja S."/>
            <person name="Heilman E.R."/>
            <person name="Heiman D.I."/>
            <person name="Howarth C."/>
            <person name="Jen D."/>
            <person name="Larson L."/>
            <person name="Mehta T."/>
            <person name="Neiman D."/>
            <person name="Park D."/>
            <person name="Pearson M."/>
            <person name="Roberts A."/>
            <person name="Saif S."/>
            <person name="Shea T."/>
            <person name="Shenoy N."/>
            <person name="Sisk P."/>
            <person name="Stolte C."/>
            <person name="Sykes S."/>
            <person name="Walk T."/>
            <person name="White J."/>
            <person name="Yandava C."/>
            <person name="Haas B."/>
            <person name="Henn M.R."/>
            <person name="Nusbaum C."/>
            <person name="Birren B."/>
        </authorList>
    </citation>
    <scope>NUCLEOTIDE SEQUENCE [LARGE SCALE GENOMIC DNA]</scope>
    <source>
        <strain evidence="5">RAJ116</strain>
    </source>
</reference>
<evidence type="ECO:0000256" key="2">
    <source>
        <dbReference type="SAM" id="Phobius"/>
    </source>
</evidence>
<keyword evidence="2" id="KW-1133">Transmembrane helix</keyword>
<dbReference type="Pfam" id="PF02009">
    <property type="entry name" value="RIFIN"/>
    <property type="match status" value="1"/>
</dbReference>
<dbReference type="NCBIfam" id="TIGR01477">
    <property type="entry name" value="RIFIN"/>
    <property type="match status" value="1"/>
</dbReference>
<proteinExistence type="predicted"/>
<evidence type="ECO:0000313" key="4">
    <source>
        <dbReference type="EMBL" id="KNC35086.1"/>
    </source>
</evidence>
<keyword evidence="2" id="KW-0472">Membrane</keyword>
<dbReference type="InterPro" id="IPR006373">
    <property type="entry name" value="VSA_Rifin"/>
</dbReference>
<evidence type="ECO:0000256" key="3">
    <source>
        <dbReference type="SAM" id="SignalP"/>
    </source>
</evidence>
<feature type="chain" id="PRO_5005536854" evidence="3">
    <location>
        <begin position="23"/>
        <end position="348"/>
    </location>
</feature>
<reference evidence="5" key="2">
    <citation type="submission" date="2015-07" db="EMBL/GenBank/DDBJ databases">
        <title>The genome sequence of Plasmodium falciparum RAJ116.</title>
        <authorList>
            <consortium name="The Broad Institute Genome Sequencing Platform"/>
            <person name="Volkman S.K."/>
            <person name="Neafsey D.E."/>
            <person name="Dash A.P."/>
            <person name="Chitnis C.E."/>
            <person name="Hartl D.L."/>
            <person name="Young S.K."/>
            <person name="Kodira C.D."/>
            <person name="Zeng Q."/>
            <person name="Koehrsen M."/>
            <person name="Godfrey P."/>
            <person name="Alvarado L."/>
            <person name="Berlin A."/>
            <person name="Borenstein D."/>
            <person name="Chen Z."/>
            <person name="Engels R."/>
            <person name="Freedman E."/>
            <person name="Gellesch M."/>
            <person name="Goldberg J."/>
            <person name="Griggs A."/>
            <person name="Gujja S."/>
            <person name="Heiman D."/>
            <person name="Hepburn T."/>
            <person name="Howarth C."/>
            <person name="Jen D."/>
            <person name="Larson L."/>
            <person name="Lewis B."/>
            <person name="Mehta T."/>
            <person name="Park D."/>
            <person name="Pearson M."/>
            <person name="Roberts A."/>
            <person name="Saif S."/>
            <person name="Shea T."/>
            <person name="Shenoy N."/>
            <person name="Sisk P."/>
            <person name="Stolte C."/>
            <person name="Sykes S."/>
            <person name="Walk T."/>
            <person name="White J."/>
            <person name="Yandava C."/>
            <person name="Wirth D.F."/>
            <person name="Nusbaum C."/>
            <person name="Birren B."/>
        </authorList>
    </citation>
    <scope>NUCLEOTIDE SEQUENCE [LARGE SCALE GENOMIC DNA]</scope>
    <source>
        <strain evidence="5">RAJ116</strain>
    </source>
</reference>
<feature type="region of interest" description="Disordered" evidence="1">
    <location>
        <begin position="80"/>
        <end position="99"/>
    </location>
</feature>
<accession>A0A0L0CS76</accession>